<evidence type="ECO:0000313" key="3">
    <source>
        <dbReference type="Proteomes" id="UP000036045"/>
    </source>
</evidence>
<dbReference type="EMBL" id="LDPH01000045">
    <property type="protein sequence ID" value="KLV18119.1"/>
    <property type="molecule type" value="Genomic_DNA"/>
</dbReference>
<keyword evidence="1" id="KW-1133">Transmembrane helix</keyword>
<feature type="transmembrane region" description="Helical" evidence="1">
    <location>
        <begin position="95"/>
        <end position="113"/>
    </location>
</feature>
<keyword evidence="1" id="KW-0472">Membrane</keyword>
<dbReference type="Proteomes" id="UP000036045">
    <property type="component" value="Unassembled WGS sequence"/>
</dbReference>
<keyword evidence="1" id="KW-0812">Transmembrane</keyword>
<feature type="transmembrane region" description="Helical" evidence="1">
    <location>
        <begin position="7"/>
        <end position="26"/>
    </location>
</feature>
<name>A0A0J1HWP7_NIACI</name>
<protein>
    <submittedName>
        <fullName evidence="2">Membrane protein</fullName>
    </submittedName>
</protein>
<gene>
    <name evidence="2" type="ORF">ABW02_24340</name>
</gene>
<dbReference type="PATRIC" id="fig|1397.4.peg.4383"/>
<dbReference type="Pfam" id="PF10710">
    <property type="entry name" value="DUF2512"/>
    <property type="match status" value="1"/>
</dbReference>
<dbReference type="GeneID" id="56349486"/>
<reference evidence="2 3" key="1">
    <citation type="submission" date="2015-05" db="EMBL/GenBank/DDBJ databases">
        <title>Whole genome sequence and identification of bacterial endophytes from Costus igneus.</title>
        <authorList>
            <person name="Lee Y.P."/>
            <person name="Gan H.M."/>
            <person name="Eng W."/>
            <person name="Wheatley M.S."/>
            <person name="Caraballo A."/>
            <person name="Polter S."/>
            <person name="Savka M.A."/>
            <person name="Hudson A.O."/>
        </authorList>
    </citation>
    <scope>NUCLEOTIDE SEQUENCE [LARGE SCALE GENOMIC DNA]</scope>
    <source>
        <strain evidence="2 3">RIT379</strain>
    </source>
</reference>
<keyword evidence="3" id="KW-1185">Reference proteome</keyword>
<proteinExistence type="predicted"/>
<evidence type="ECO:0000256" key="1">
    <source>
        <dbReference type="SAM" id="Phobius"/>
    </source>
</evidence>
<feature type="transmembrane region" description="Helical" evidence="1">
    <location>
        <begin position="32"/>
        <end position="53"/>
    </location>
</feature>
<comment type="caution">
    <text evidence="2">The sequence shown here is derived from an EMBL/GenBank/DDBJ whole genome shotgun (WGS) entry which is preliminary data.</text>
</comment>
<organism evidence="2 3">
    <name type="scientific">Niallia circulans</name>
    <name type="common">Bacillus circulans</name>
    <dbReference type="NCBI Taxonomy" id="1397"/>
    <lineage>
        <taxon>Bacteria</taxon>
        <taxon>Bacillati</taxon>
        <taxon>Bacillota</taxon>
        <taxon>Bacilli</taxon>
        <taxon>Bacillales</taxon>
        <taxon>Bacillaceae</taxon>
        <taxon>Niallia</taxon>
    </lineage>
</organism>
<feature type="transmembrane region" description="Helical" evidence="1">
    <location>
        <begin position="65"/>
        <end position="83"/>
    </location>
</feature>
<evidence type="ECO:0000313" key="2">
    <source>
        <dbReference type="EMBL" id="KLV18119.1"/>
    </source>
</evidence>
<dbReference type="OrthoDB" id="2111682at2"/>
<sequence>MNHLKAVVIKLIMILLVLGIILTGIFDGEFGNTLWISIVLTIAAYIIGDLFIFRKIGDDAAFVKRNIIATVSDAILTVLIIYLMGKSMFADDNNLSVAAILSAVVIGIGEWFFHKYLNNNVFEEKPNHPESTF</sequence>
<accession>A0A0J1HWP7</accession>
<dbReference type="AlphaFoldDB" id="A0A0J1HWP7"/>
<dbReference type="InterPro" id="IPR019649">
    <property type="entry name" value="DUF2512"/>
</dbReference>
<dbReference type="RefSeq" id="WP_047944734.1">
    <property type="nucleotide sequence ID" value="NZ_CP053989.1"/>
</dbReference>